<protein>
    <submittedName>
        <fullName evidence="4">SCAPER_N domain-containing protein</fullName>
    </submittedName>
</protein>
<keyword evidence="2" id="KW-0812">Transmembrane</keyword>
<feature type="compositionally biased region" description="Acidic residues" evidence="1">
    <location>
        <begin position="260"/>
        <end position="269"/>
    </location>
</feature>
<evidence type="ECO:0000313" key="3">
    <source>
        <dbReference type="Proteomes" id="UP000095283"/>
    </source>
</evidence>
<feature type="transmembrane region" description="Helical" evidence="2">
    <location>
        <begin position="448"/>
        <end position="467"/>
    </location>
</feature>
<organism evidence="3 4">
    <name type="scientific">Heterorhabditis bacteriophora</name>
    <name type="common">Entomopathogenic nematode worm</name>
    <dbReference type="NCBI Taxonomy" id="37862"/>
    <lineage>
        <taxon>Eukaryota</taxon>
        <taxon>Metazoa</taxon>
        <taxon>Ecdysozoa</taxon>
        <taxon>Nematoda</taxon>
        <taxon>Chromadorea</taxon>
        <taxon>Rhabditida</taxon>
        <taxon>Rhabditina</taxon>
        <taxon>Rhabditomorpha</taxon>
        <taxon>Strongyloidea</taxon>
        <taxon>Heterorhabditidae</taxon>
        <taxon>Heterorhabditis</taxon>
    </lineage>
</organism>
<dbReference type="Proteomes" id="UP000095283">
    <property type="component" value="Unplaced"/>
</dbReference>
<keyword evidence="2" id="KW-1133">Transmembrane helix</keyword>
<feature type="region of interest" description="Disordered" evidence="1">
    <location>
        <begin position="194"/>
        <end position="217"/>
    </location>
</feature>
<feature type="compositionally biased region" description="Low complexity" evidence="1">
    <location>
        <begin position="238"/>
        <end position="251"/>
    </location>
</feature>
<sequence>MAEIMCGEVSSYTQPFVGSSRKDKNRRVRKGGKGKRWKGEENKVKYDFRRVYDHLDCMRRCDHSDDHEKFAKMVRAKCRFVLQDIEESLNCISRYHSFVEIRCSTFLKEAEHRREIAGPNLIPDRETCSRIIFLDIFILIRYVWRIPSVDIELTTLIDKWEGELLNTSPITPSLSSSTERKEFTALINEVLETSTEETEITESTEENTQSTLLSPDERRKRPIVTSTWAFPSISVSSSTSSSIQKTSSIASNKVQYETEAVSDENDDTSDYSKVDSDDGDGDGDGSNISIVYIRNHNQISEDSQIDEKTVTTQDVSRELKSEGILHVFNASVSSQNDERNQSDARGTSTSALTTTTSFASQMVPLLNGSVIIKQIRKWDEEESVEYAGTFLEENESLYDTTTVEGGEIEYSEGNVKQILASFENSLKHSPINRTSHFDFDWSSKETLVLLYCLLFSITLFIDVSVMLKIAASRFTLSTSSISFLVRRDE</sequence>
<name>A0A1I7XPG8_HETBA</name>
<feature type="compositionally biased region" description="Acidic residues" evidence="1">
    <location>
        <begin position="194"/>
        <end position="205"/>
    </location>
</feature>
<evidence type="ECO:0000256" key="1">
    <source>
        <dbReference type="SAM" id="MobiDB-lite"/>
    </source>
</evidence>
<reference evidence="4" key="1">
    <citation type="submission" date="2016-11" db="UniProtKB">
        <authorList>
            <consortium name="WormBaseParasite"/>
        </authorList>
    </citation>
    <scope>IDENTIFICATION</scope>
</reference>
<evidence type="ECO:0000256" key="2">
    <source>
        <dbReference type="SAM" id="Phobius"/>
    </source>
</evidence>
<dbReference type="AlphaFoldDB" id="A0A1I7XPG8"/>
<feature type="region of interest" description="Disordered" evidence="1">
    <location>
        <begin position="238"/>
        <end position="288"/>
    </location>
</feature>
<keyword evidence="2" id="KW-0472">Membrane</keyword>
<evidence type="ECO:0000313" key="4">
    <source>
        <dbReference type="WBParaSite" id="Hba_19433"/>
    </source>
</evidence>
<proteinExistence type="predicted"/>
<feature type="region of interest" description="Disordered" evidence="1">
    <location>
        <begin position="330"/>
        <end position="350"/>
    </location>
</feature>
<dbReference type="WBParaSite" id="Hba_19433">
    <property type="protein sequence ID" value="Hba_19433"/>
    <property type="gene ID" value="Hba_19433"/>
</dbReference>
<accession>A0A1I7XPG8</accession>
<keyword evidence="3" id="KW-1185">Reference proteome</keyword>